<feature type="compositionally biased region" description="Polar residues" evidence="1">
    <location>
        <begin position="87"/>
        <end position="112"/>
    </location>
</feature>
<feature type="region of interest" description="Disordered" evidence="1">
    <location>
        <begin position="306"/>
        <end position="342"/>
    </location>
</feature>
<feature type="region of interest" description="Disordered" evidence="1">
    <location>
        <begin position="1"/>
        <end position="37"/>
    </location>
</feature>
<evidence type="ECO:0000256" key="1">
    <source>
        <dbReference type="SAM" id="MobiDB-lite"/>
    </source>
</evidence>
<feature type="compositionally biased region" description="Basic residues" evidence="1">
    <location>
        <begin position="1"/>
        <end position="11"/>
    </location>
</feature>
<accession>A0ABD3PWN8</accession>
<dbReference type="EMBL" id="JABMIG020000102">
    <property type="protein sequence ID" value="KAL3792447.1"/>
    <property type="molecule type" value="Genomic_DNA"/>
</dbReference>
<feature type="compositionally biased region" description="Low complexity" evidence="1">
    <location>
        <begin position="55"/>
        <end position="67"/>
    </location>
</feature>
<dbReference type="AlphaFoldDB" id="A0ABD3PWN8"/>
<organism evidence="2 3">
    <name type="scientific">Cyclotella cryptica</name>
    <dbReference type="NCBI Taxonomy" id="29204"/>
    <lineage>
        <taxon>Eukaryota</taxon>
        <taxon>Sar</taxon>
        <taxon>Stramenopiles</taxon>
        <taxon>Ochrophyta</taxon>
        <taxon>Bacillariophyta</taxon>
        <taxon>Coscinodiscophyceae</taxon>
        <taxon>Thalassiosirophycidae</taxon>
        <taxon>Stephanodiscales</taxon>
        <taxon>Stephanodiscaceae</taxon>
        <taxon>Cyclotella</taxon>
    </lineage>
</organism>
<keyword evidence="3" id="KW-1185">Reference proteome</keyword>
<feature type="compositionally biased region" description="Polar residues" evidence="1">
    <location>
        <begin position="126"/>
        <end position="143"/>
    </location>
</feature>
<name>A0ABD3PWN8_9STRA</name>
<proteinExistence type="predicted"/>
<sequence length="342" mass="36556">MTKKASTKKAKQQQQQQQQQQKQQQSQRKAAAAAAAVTELSTFSLAAAIEEARASSHSSTASTEPPTQETQPRKIFNIPSSLRKKQTSQSHQSIATNSSYNTAHDSAQNTPAVSYFVDSSDEDNEQTASQDKATASITPTNSEIVFSSDPEVTMSIKTTKTTPVMAAPAPAPVVAPPATKPTPVVAPATKSTTTPAVEDPHFDVAQHIYTHAKDIWAWGKTLPLVTNLLHLTEAVATKLLEATLHTNLPAIDADVATPNLKKLDDQIVTPAILKVWSIVGPAVSRGEEMIVKPVMEEVVPKILDTVGMGGDDKKKKKESASTSSSKVDNSPNPEYTSAPMVN</sequence>
<evidence type="ECO:0000313" key="2">
    <source>
        <dbReference type="EMBL" id="KAL3792447.1"/>
    </source>
</evidence>
<gene>
    <name evidence="2" type="ORF">HJC23_001565</name>
</gene>
<dbReference type="Proteomes" id="UP001516023">
    <property type="component" value="Unassembled WGS sequence"/>
</dbReference>
<reference evidence="2 3" key="1">
    <citation type="journal article" date="2020" name="G3 (Bethesda)">
        <title>Improved Reference Genome for Cyclotella cryptica CCMP332, a Model for Cell Wall Morphogenesis, Salinity Adaptation, and Lipid Production in Diatoms (Bacillariophyta).</title>
        <authorList>
            <person name="Roberts W.R."/>
            <person name="Downey K.M."/>
            <person name="Ruck E.C."/>
            <person name="Traller J.C."/>
            <person name="Alverson A.J."/>
        </authorList>
    </citation>
    <scope>NUCLEOTIDE SEQUENCE [LARGE SCALE GENOMIC DNA]</scope>
    <source>
        <strain evidence="2 3">CCMP332</strain>
    </source>
</reference>
<protein>
    <submittedName>
        <fullName evidence="2">Uncharacterized protein</fullName>
    </submittedName>
</protein>
<feature type="compositionally biased region" description="Low complexity" evidence="1">
    <location>
        <begin position="12"/>
        <end position="36"/>
    </location>
</feature>
<feature type="region of interest" description="Disordered" evidence="1">
    <location>
        <begin position="51"/>
        <end position="143"/>
    </location>
</feature>
<evidence type="ECO:0000313" key="3">
    <source>
        <dbReference type="Proteomes" id="UP001516023"/>
    </source>
</evidence>
<comment type="caution">
    <text evidence="2">The sequence shown here is derived from an EMBL/GenBank/DDBJ whole genome shotgun (WGS) entry which is preliminary data.</text>
</comment>